<dbReference type="GO" id="GO:0070180">
    <property type="term" value="F:large ribosomal subunit rRNA binding"/>
    <property type="evidence" value="ECO:0007669"/>
    <property type="project" value="UniProtKB-UniRule"/>
</dbReference>
<keyword evidence="9" id="KW-1185">Reference proteome</keyword>
<dbReference type="InterPro" id="IPR043141">
    <property type="entry name" value="Ribosomal_uL10-like_sf"/>
</dbReference>
<gene>
    <name evidence="6 7" type="primary">rplJ</name>
    <name evidence="7" type="ORF">CC99x_01042</name>
    <name evidence="8" type="ORF">CC99x_010845</name>
</gene>
<evidence type="ECO:0000313" key="8">
    <source>
        <dbReference type="EMBL" id="MCS5709402.1"/>
    </source>
</evidence>
<sequence length="173" mass="18837">MALNLEDKKAIVAEVSTVASESISLVVADYRGIAVPKMTDLRRKARASGIYLRVIRNTLARRAIKGTGFECLDDKLTGPLVFGFSKDEPGAAAKLFRDFAKENEAFKVQGLSVAGEYYAPSHLEAVASLPTKHEALCQLAAMLMAPATQLARTIKEPTQMLVRALDDLSKQQQ</sequence>
<keyword evidence="3 6" id="KW-0689">Ribosomal protein</keyword>
<comment type="caution">
    <text evidence="7">The sequence shown here is derived from an EMBL/GenBank/DDBJ whole genome shotgun (WGS) entry which is preliminary data.</text>
</comment>
<evidence type="ECO:0000256" key="3">
    <source>
        <dbReference type="ARBA" id="ARBA00022980"/>
    </source>
</evidence>
<comment type="subunit">
    <text evidence="6">Part of the ribosomal stalk of the 50S ribosomal subunit. The N-terminus interacts with L11 and the large rRNA to form the base of the stalk. The C-terminus forms an elongated spine to which L12 dimers bind in a sequential fashion forming a multimeric L10(L12)X complex.</text>
</comment>
<protein>
    <recommendedName>
        <fullName evidence="5 6">Large ribosomal subunit protein uL10</fullName>
    </recommendedName>
</protein>
<evidence type="ECO:0000313" key="9">
    <source>
        <dbReference type="Proteomes" id="UP000051494"/>
    </source>
</evidence>
<evidence type="ECO:0000256" key="6">
    <source>
        <dbReference type="HAMAP-Rule" id="MF_00362"/>
    </source>
</evidence>
<dbReference type="PATRIC" id="fig|1590042.3.peg.1062"/>
<dbReference type="EMBL" id="LKHV01000004">
    <property type="protein sequence ID" value="KRG19052.1"/>
    <property type="molecule type" value="Genomic_DNA"/>
</dbReference>
<dbReference type="STRING" id="437022.CC99x_01042"/>
<evidence type="ECO:0000256" key="5">
    <source>
        <dbReference type="ARBA" id="ARBA00035202"/>
    </source>
</evidence>
<dbReference type="Gene3D" id="3.30.70.1730">
    <property type="match status" value="1"/>
</dbReference>
<dbReference type="PANTHER" id="PTHR11560">
    <property type="entry name" value="39S RIBOSOMAL PROTEIN L10, MITOCHONDRIAL"/>
    <property type="match status" value="1"/>
</dbReference>
<dbReference type="Gene3D" id="6.10.250.290">
    <property type="match status" value="1"/>
</dbReference>
<dbReference type="InterPro" id="IPR047865">
    <property type="entry name" value="Ribosomal_uL10_bac_type"/>
</dbReference>
<dbReference type="GO" id="GO:1990904">
    <property type="term" value="C:ribonucleoprotein complex"/>
    <property type="evidence" value="ECO:0007669"/>
    <property type="project" value="UniProtKB-KW"/>
</dbReference>
<evidence type="ECO:0000313" key="7">
    <source>
        <dbReference type="EMBL" id="KRG19052.1"/>
    </source>
</evidence>
<reference evidence="8" key="3">
    <citation type="submission" date="2021-06" db="EMBL/GenBank/DDBJ databases">
        <title>Genomic Description and Analysis of Intracellular Bacteria, Candidatus Berkiella cookevillensis and Candidatus Berkiella aquae.</title>
        <authorList>
            <person name="Kidane D.T."/>
            <person name="Mehari Y.T."/>
            <person name="Rice F.C."/>
            <person name="Arivett B.A."/>
            <person name="Farone A.L."/>
            <person name="Berk S.G."/>
            <person name="Farone M.B."/>
        </authorList>
    </citation>
    <scope>NUCLEOTIDE SEQUENCE</scope>
    <source>
        <strain evidence="8">CC99</strain>
    </source>
</reference>
<organism evidence="7">
    <name type="scientific">Candidatus Berkiella cookevillensis</name>
    <dbReference type="NCBI Taxonomy" id="437022"/>
    <lineage>
        <taxon>Bacteria</taxon>
        <taxon>Pseudomonadati</taxon>
        <taxon>Pseudomonadota</taxon>
        <taxon>Gammaproteobacteria</taxon>
        <taxon>Candidatus Berkiellales</taxon>
        <taxon>Candidatus Berkiellaceae</taxon>
        <taxon>Candidatus Berkiella</taxon>
    </lineage>
</organism>
<dbReference type="CDD" id="cd05797">
    <property type="entry name" value="Ribosomal_L10"/>
    <property type="match status" value="1"/>
</dbReference>
<comment type="function">
    <text evidence="1 6">Forms part of the ribosomal stalk, playing a central role in the interaction of the ribosome with GTP-bound translation factors.</text>
</comment>
<dbReference type="AlphaFoldDB" id="A0A0Q9YEV8"/>
<keyword evidence="6" id="KW-0694">RNA-binding</keyword>
<dbReference type="RefSeq" id="WP_057624164.1">
    <property type="nucleotide sequence ID" value="NZ_LKHV02000001.1"/>
</dbReference>
<keyword evidence="4 6" id="KW-0687">Ribonucleoprotein</keyword>
<dbReference type="GO" id="GO:0006412">
    <property type="term" value="P:translation"/>
    <property type="evidence" value="ECO:0007669"/>
    <property type="project" value="UniProtKB-UniRule"/>
</dbReference>
<evidence type="ECO:0000256" key="4">
    <source>
        <dbReference type="ARBA" id="ARBA00023274"/>
    </source>
</evidence>
<proteinExistence type="inferred from homology"/>
<dbReference type="NCBIfam" id="NF000955">
    <property type="entry name" value="PRK00099.1-1"/>
    <property type="match status" value="1"/>
</dbReference>
<evidence type="ECO:0000256" key="1">
    <source>
        <dbReference type="ARBA" id="ARBA00002633"/>
    </source>
</evidence>
<dbReference type="Pfam" id="PF00466">
    <property type="entry name" value="Ribosomal_L10"/>
    <property type="match status" value="1"/>
</dbReference>
<dbReference type="Proteomes" id="UP000051494">
    <property type="component" value="Unassembled WGS sequence"/>
</dbReference>
<name>A0A0Q9YEV8_9GAMM</name>
<dbReference type="GO" id="GO:0005840">
    <property type="term" value="C:ribosome"/>
    <property type="evidence" value="ECO:0007669"/>
    <property type="project" value="UniProtKB-KW"/>
</dbReference>
<reference evidence="8" key="2">
    <citation type="journal article" date="2016" name="Genome Announc.">
        <title>Draft Genome Sequences of Two Novel Amoeba-Resistant Intranuclear Bacteria, 'Candidatus Berkiella cookevillensis' and 'Candidatus Berkiella aquae'.</title>
        <authorList>
            <person name="Mehari Y.T."/>
            <person name="Arivett B.A."/>
            <person name="Farone A.L."/>
            <person name="Gunderson J.H."/>
            <person name="Farone M.B."/>
        </authorList>
    </citation>
    <scope>NUCLEOTIDE SEQUENCE</scope>
    <source>
        <strain evidence="8">CC99</strain>
    </source>
</reference>
<dbReference type="EMBL" id="LKHV02000001">
    <property type="protein sequence ID" value="MCS5709402.1"/>
    <property type="molecule type" value="Genomic_DNA"/>
</dbReference>
<dbReference type="InterPro" id="IPR001790">
    <property type="entry name" value="Ribosomal_uL10"/>
</dbReference>
<accession>A0A0Q9YEV8</accession>
<comment type="similarity">
    <text evidence="2 6">Belongs to the universal ribosomal protein uL10 family.</text>
</comment>
<dbReference type="SUPFAM" id="SSF160369">
    <property type="entry name" value="Ribosomal protein L10-like"/>
    <property type="match status" value="1"/>
</dbReference>
<dbReference type="InterPro" id="IPR022973">
    <property type="entry name" value="Ribosomal_uL10_bac"/>
</dbReference>
<evidence type="ECO:0000256" key="2">
    <source>
        <dbReference type="ARBA" id="ARBA00008889"/>
    </source>
</evidence>
<keyword evidence="6" id="KW-0699">rRNA-binding</keyword>
<dbReference type="OrthoDB" id="9808307at2"/>
<reference evidence="7" key="1">
    <citation type="submission" date="2015-09" db="EMBL/GenBank/DDBJ databases">
        <title>Draft Genome Sequences of Two Novel Amoeba-resistant Intranuclear Bacteria, Candidatus Berkiella cookevillensis and Candidatus Berkiella aquae.</title>
        <authorList>
            <person name="Mehari Y.T."/>
            <person name="Arivett B.A."/>
            <person name="Farone A.L."/>
            <person name="Gunderson J.H."/>
            <person name="Farone M.B."/>
        </authorList>
    </citation>
    <scope>NUCLEOTIDE SEQUENCE [LARGE SCALE GENOMIC DNA]</scope>
    <source>
        <strain evidence="7">CC99</strain>
    </source>
</reference>
<dbReference type="HAMAP" id="MF_00362">
    <property type="entry name" value="Ribosomal_uL10"/>
    <property type="match status" value="1"/>
</dbReference>